<protein>
    <recommendedName>
        <fullName evidence="9">Flavin-containing monooxygenase</fullName>
        <ecNumber evidence="9">1.-.-.-</ecNumber>
    </recommendedName>
</protein>
<dbReference type="GO" id="GO:0103075">
    <property type="term" value="F:indole-3-pyruvate monooxygenase activity"/>
    <property type="evidence" value="ECO:0007669"/>
    <property type="project" value="UniProtKB-EC"/>
</dbReference>
<keyword evidence="5" id="KW-0521">NADP</keyword>
<proteinExistence type="inferred from homology"/>
<keyword evidence="4 9" id="KW-0274">FAD</keyword>
<dbReference type="GO" id="GO:0050661">
    <property type="term" value="F:NADP binding"/>
    <property type="evidence" value="ECO:0007669"/>
    <property type="project" value="InterPro"/>
</dbReference>
<dbReference type="InterPro" id="IPR050982">
    <property type="entry name" value="Auxin_biosynth/cation_transpt"/>
</dbReference>
<dbReference type="PANTHER" id="PTHR43539:SF11">
    <property type="entry name" value="INDOLE-3-PYRUVATE MONOOXYGENASE YUCCA8-RELATED"/>
    <property type="match status" value="1"/>
</dbReference>
<keyword evidence="11" id="KW-1185">Reference proteome</keyword>
<dbReference type="EMBL" id="CM007384">
    <property type="protein sequence ID" value="ONK70905.1"/>
    <property type="molecule type" value="Genomic_DNA"/>
</dbReference>
<keyword evidence="7 9" id="KW-0503">Monooxygenase</keyword>
<dbReference type="GO" id="GO:0004499">
    <property type="term" value="F:N,N-dimethylaniline monooxygenase activity"/>
    <property type="evidence" value="ECO:0007669"/>
    <property type="project" value="InterPro"/>
</dbReference>
<evidence type="ECO:0000256" key="6">
    <source>
        <dbReference type="ARBA" id="ARBA00023002"/>
    </source>
</evidence>
<dbReference type="InterPro" id="IPR036188">
    <property type="entry name" value="FAD/NAD-bd_sf"/>
</dbReference>
<evidence type="ECO:0000256" key="8">
    <source>
        <dbReference type="ARBA" id="ARBA00047707"/>
    </source>
</evidence>
<dbReference type="Proteomes" id="UP000243459">
    <property type="component" value="Chromosome 4"/>
</dbReference>
<dbReference type="Gramene" id="ONK70905">
    <property type="protein sequence ID" value="ONK70905"/>
    <property type="gene ID" value="A4U43_C04F2730"/>
</dbReference>
<accession>A0A5P1EXS4</accession>
<evidence type="ECO:0000256" key="4">
    <source>
        <dbReference type="ARBA" id="ARBA00022827"/>
    </source>
</evidence>
<evidence type="ECO:0000313" key="10">
    <source>
        <dbReference type="EMBL" id="ONK70905.1"/>
    </source>
</evidence>
<evidence type="ECO:0000256" key="3">
    <source>
        <dbReference type="ARBA" id="ARBA00022630"/>
    </source>
</evidence>
<dbReference type="PRINTS" id="PR00469">
    <property type="entry name" value="PNDRDTASEII"/>
</dbReference>
<name>A0A5P1EXS4_ASPOF</name>
<dbReference type="PANTHER" id="PTHR43539">
    <property type="entry name" value="FLAVIN-BINDING MONOOXYGENASE-LIKE PROTEIN (AFU_ORTHOLOGUE AFUA_4G09220)"/>
    <property type="match status" value="1"/>
</dbReference>
<comment type="cofactor">
    <cofactor evidence="1 9">
        <name>FAD</name>
        <dbReference type="ChEBI" id="CHEBI:57692"/>
    </cofactor>
</comment>
<comment type="catalytic activity">
    <reaction evidence="8">
        <text>indole-3-pyruvate + NADPH + O2 + H(+) = (indol-3-yl)acetate + CO2 + NADP(+) + H2O</text>
        <dbReference type="Rhea" id="RHEA:34331"/>
        <dbReference type="ChEBI" id="CHEBI:15377"/>
        <dbReference type="ChEBI" id="CHEBI:15378"/>
        <dbReference type="ChEBI" id="CHEBI:15379"/>
        <dbReference type="ChEBI" id="CHEBI:16526"/>
        <dbReference type="ChEBI" id="CHEBI:17640"/>
        <dbReference type="ChEBI" id="CHEBI:30854"/>
        <dbReference type="ChEBI" id="CHEBI:57783"/>
        <dbReference type="ChEBI" id="CHEBI:58349"/>
        <dbReference type="EC" id="1.14.13.168"/>
    </reaction>
</comment>
<dbReference type="EC" id="1.-.-.-" evidence="9"/>
<dbReference type="SUPFAM" id="SSF51905">
    <property type="entry name" value="FAD/NAD(P)-binding domain"/>
    <property type="match status" value="4"/>
</dbReference>
<dbReference type="InterPro" id="IPR020946">
    <property type="entry name" value="Flavin_mOase-like"/>
</dbReference>
<evidence type="ECO:0000256" key="9">
    <source>
        <dbReference type="RuleBase" id="RU361177"/>
    </source>
</evidence>
<dbReference type="AlphaFoldDB" id="A0A5P1EXS4"/>
<sequence length="854" mass="95421">MGDNHNFPSGRCMWVNGPIIVGAGPSGLAVAASLKESGVPYVIFERSDCIASLWQKQTYNRLKLHLPKKFCQLPGLPFPDSYPEYPCKNQFIDYLESYAKHFDICPRFNQSVQSARYENTSGLWRVRTVGLQNEEIEYIGKWLVVATGENADRVIPEFEGLREFGSDIIHACDYKSGESYRGKKVLVVGCGNSGMEVCLDLSNYESFPSMVVRDSVHVLPREVYGKSTFEMSVFLMKWLPLWLVDKIMLALSWLVLGNVENYGLKRPAVGPLQLKSTQGRTPVLDIGALDKIKSGEIEVVPGVKRFLPGRVEFLDGHVLDFDAVVMATGYRSNVPYWLQGTDFFSKNGLPMAQFPNSWKGKTGLYAVGFTKRGLAGASSDAVKVAKDLSEVWREETKQASYVTEMNADVRPNLALFVLSLDSSVFSFQLSIPKNTTTSVEMPDNHDFLSQKCMWVNGPIIVGAGPAGLAVAASLKKNEVPYVILERSDCIASLWQKRTYDRLKLHLPKQFCQLPGLPFPDTYPEYPCKKQFIDYLESYAKHFDIEPRFNQTVLSAKFDETSGLWRVKTIVETSKSEFEYIGRWLVVATGENAERVIPEIEGLKEFGSEITHVCDYKSGEAYRGKKVLVVGCGNSGMEVCLDLCDHNASPSMVVRNSVHVLPREVLGKSVFELAVSLMKWIPLWLVDKILLVLAWFVLGNMEKYGLKRPSAGPLELKNTQGKTPVLDIGALAKIKSAEIEVVPGIKKFLPGRVELVDGHIRNVDSVILATGYRSNVPSWLQGSDFFNKDGFPKKQFPNSWKGKSGLYTVGFTRRGLAGASADAIRIAKDLGQAWKQETEQAKKLVILRRRCISHF</sequence>
<dbReference type="FunFam" id="3.50.50.60:FF:000100">
    <property type="entry name" value="Flavin-containing monooxygenase"/>
    <property type="match status" value="2"/>
</dbReference>
<gene>
    <name evidence="10" type="ORF">A4U43_C04F2730</name>
</gene>
<evidence type="ECO:0000256" key="1">
    <source>
        <dbReference type="ARBA" id="ARBA00001974"/>
    </source>
</evidence>
<evidence type="ECO:0000256" key="7">
    <source>
        <dbReference type="ARBA" id="ARBA00023033"/>
    </source>
</evidence>
<dbReference type="GO" id="GO:0050660">
    <property type="term" value="F:flavin adenine dinucleotide binding"/>
    <property type="evidence" value="ECO:0007669"/>
    <property type="project" value="InterPro"/>
</dbReference>
<organism evidence="10 11">
    <name type="scientific">Asparagus officinalis</name>
    <name type="common">Garden asparagus</name>
    <dbReference type="NCBI Taxonomy" id="4686"/>
    <lineage>
        <taxon>Eukaryota</taxon>
        <taxon>Viridiplantae</taxon>
        <taxon>Streptophyta</taxon>
        <taxon>Embryophyta</taxon>
        <taxon>Tracheophyta</taxon>
        <taxon>Spermatophyta</taxon>
        <taxon>Magnoliopsida</taxon>
        <taxon>Liliopsida</taxon>
        <taxon>Asparagales</taxon>
        <taxon>Asparagaceae</taxon>
        <taxon>Asparagoideae</taxon>
        <taxon>Asparagus</taxon>
    </lineage>
</organism>
<evidence type="ECO:0000313" key="11">
    <source>
        <dbReference type="Proteomes" id="UP000243459"/>
    </source>
</evidence>
<dbReference type="Gene3D" id="3.50.50.60">
    <property type="entry name" value="FAD/NAD(P)-binding domain"/>
    <property type="match status" value="2"/>
</dbReference>
<dbReference type="GO" id="GO:0009851">
    <property type="term" value="P:auxin biosynthetic process"/>
    <property type="evidence" value="ECO:0007669"/>
    <property type="project" value="UniProtKB-ARBA"/>
</dbReference>
<comment type="similarity">
    <text evidence="2 9">Belongs to the FMO family.</text>
</comment>
<reference evidence="11" key="1">
    <citation type="journal article" date="2017" name="Nat. Commun.">
        <title>The asparagus genome sheds light on the origin and evolution of a young Y chromosome.</title>
        <authorList>
            <person name="Harkess A."/>
            <person name="Zhou J."/>
            <person name="Xu C."/>
            <person name="Bowers J.E."/>
            <person name="Van der Hulst R."/>
            <person name="Ayyampalayam S."/>
            <person name="Mercati F."/>
            <person name="Riccardi P."/>
            <person name="McKain M.R."/>
            <person name="Kakrana A."/>
            <person name="Tang H."/>
            <person name="Ray J."/>
            <person name="Groenendijk J."/>
            <person name="Arikit S."/>
            <person name="Mathioni S.M."/>
            <person name="Nakano M."/>
            <person name="Shan H."/>
            <person name="Telgmann-Rauber A."/>
            <person name="Kanno A."/>
            <person name="Yue Z."/>
            <person name="Chen H."/>
            <person name="Li W."/>
            <person name="Chen Y."/>
            <person name="Xu X."/>
            <person name="Zhang Y."/>
            <person name="Luo S."/>
            <person name="Chen H."/>
            <person name="Gao J."/>
            <person name="Mao Z."/>
            <person name="Pires J.C."/>
            <person name="Luo M."/>
            <person name="Kudrna D."/>
            <person name="Wing R.A."/>
            <person name="Meyers B.C."/>
            <person name="Yi K."/>
            <person name="Kong H."/>
            <person name="Lavrijsen P."/>
            <person name="Sunseri F."/>
            <person name="Falavigna A."/>
            <person name="Ye Y."/>
            <person name="Leebens-Mack J.H."/>
            <person name="Chen G."/>
        </authorList>
    </citation>
    <scope>NUCLEOTIDE SEQUENCE [LARGE SCALE GENOMIC DNA]</scope>
    <source>
        <strain evidence="11">cv. DH0086</strain>
    </source>
</reference>
<evidence type="ECO:0000256" key="5">
    <source>
        <dbReference type="ARBA" id="ARBA00022857"/>
    </source>
</evidence>
<keyword evidence="3 9" id="KW-0285">Flavoprotein</keyword>
<dbReference type="OMA" id="NGENHYV"/>
<dbReference type="Pfam" id="PF00743">
    <property type="entry name" value="FMO-like"/>
    <property type="match status" value="2"/>
</dbReference>
<evidence type="ECO:0000256" key="2">
    <source>
        <dbReference type="ARBA" id="ARBA00009183"/>
    </source>
</evidence>
<keyword evidence="6 9" id="KW-0560">Oxidoreductase</keyword>
<dbReference type="PRINTS" id="PR00368">
    <property type="entry name" value="FADPNR"/>
</dbReference>